<dbReference type="EMBL" id="AJJU01000017">
    <property type="protein sequence ID" value="EID73838.1"/>
    <property type="molecule type" value="Genomic_DNA"/>
</dbReference>
<accession>I0WBS2</accession>
<evidence type="ECO:0000313" key="1">
    <source>
        <dbReference type="EMBL" id="EID73838.1"/>
    </source>
</evidence>
<gene>
    <name evidence="1" type="ORF">W5A_09745</name>
</gene>
<dbReference type="STRING" id="946077.W5A_09745"/>
<protein>
    <submittedName>
        <fullName evidence="1">Uncharacterized protein</fullName>
    </submittedName>
</protein>
<evidence type="ECO:0000313" key="2">
    <source>
        <dbReference type="Proteomes" id="UP000005938"/>
    </source>
</evidence>
<sequence>MSKYIFEVDKICNYLQPLAKQLHNLYHWNAKIDRLQELSVFTIEQIDEISTLYPYEKELRIKKAINAKLNESYQLTDKQYFYDLCLWIIKDWGRILTSNDQSTIKLIDDFLATDKPSFNRIASSSKVGSFMRPTEYMIYDSRVAYSLNWILLSETSTNIFFPIPEGRNSKMMAFDMNVLIRLKNIEHFKSQTTDERDNRMYISRKDKQFYIPEKEAYFELNGLIRQVNNYLWFDDQEKKENLFYTEMLLFSIADKLIFDDITNRVKIKI</sequence>
<dbReference type="eggNOG" id="ENOG502ZBJ8">
    <property type="taxonomic scope" value="Bacteria"/>
</dbReference>
<dbReference type="RefSeq" id="WP_008239988.1">
    <property type="nucleotide sequence ID" value="NZ_AJJU01000017.1"/>
</dbReference>
<proteinExistence type="predicted"/>
<keyword evidence="2" id="KW-1185">Reference proteome</keyword>
<reference evidence="1 2" key="1">
    <citation type="journal article" date="2012" name="J. Bacteriol.">
        <title>Genome Sequence of the Halotolerant Bacterium Imtechella halotolerans K1T.</title>
        <authorList>
            <person name="Kumar S."/>
            <person name="Vikram S."/>
            <person name="Subramanian S."/>
            <person name="Raghava G.P."/>
            <person name="Pinnaka A.K."/>
        </authorList>
    </citation>
    <scope>NUCLEOTIDE SEQUENCE [LARGE SCALE GENOMIC DNA]</scope>
    <source>
        <strain evidence="1 2">K1</strain>
    </source>
</reference>
<dbReference type="Proteomes" id="UP000005938">
    <property type="component" value="Unassembled WGS sequence"/>
</dbReference>
<dbReference type="OrthoDB" id="700654at2"/>
<dbReference type="PATRIC" id="fig|946077.3.peg.1963"/>
<name>I0WBS2_9FLAO</name>
<dbReference type="AlphaFoldDB" id="I0WBS2"/>
<organism evidence="1 2">
    <name type="scientific">Imtechella halotolerans K1</name>
    <dbReference type="NCBI Taxonomy" id="946077"/>
    <lineage>
        <taxon>Bacteria</taxon>
        <taxon>Pseudomonadati</taxon>
        <taxon>Bacteroidota</taxon>
        <taxon>Flavobacteriia</taxon>
        <taxon>Flavobacteriales</taxon>
        <taxon>Flavobacteriaceae</taxon>
        <taxon>Imtechella</taxon>
    </lineage>
</organism>
<comment type="caution">
    <text evidence="1">The sequence shown here is derived from an EMBL/GenBank/DDBJ whole genome shotgun (WGS) entry which is preliminary data.</text>
</comment>